<dbReference type="Pfam" id="PF08100">
    <property type="entry name" value="Dimerisation"/>
    <property type="match status" value="1"/>
</dbReference>
<dbReference type="Gene3D" id="3.40.50.150">
    <property type="entry name" value="Vaccinia Virus protein VP39"/>
    <property type="match status" value="1"/>
</dbReference>
<evidence type="ECO:0000313" key="2">
    <source>
        <dbReference type="EMBL" id="RBP70165.1"/>
    </source>
</evidence>
<dbReference type="Proteomes" id="UP000253490">
    <property type="component" value="Unassembled WGS sequence"/>
</dbReference>
<dbReference type="InterPro" id="IPR029063">
    <property type="entry name" value="SAM-dependent_MTases_sf"/>
</dbReference>
<dbReference type="InterPro" id="IPR036388">
    <property type="entry name" value="WH-like_DNA-bd_sf"/>
</dbReference>
<accession>A0A366II79</accession>
<keyword evidence="3" id="KW-1185">Reference proteome</keyword>
<comment type="caution">
    <text evidence="2">The sequence shown here is derived from an EMBL/GenBank/DDBJ whole genome shotgun (WGS) entry which is preliminary data.</text>
</comment>
<feature type="domain" description="O-methyltransferase dimerisation" evidence="1">
    <location>
        <begin position="16"/>
        <end position="89"/>
    </location>
</feature>
<organism evidence="2 3">
    <name type="scientific">Alkalibaculum bacchi</name>
    <dbReference type="NCBI Taxonomy" id="645887"/>
    <lineage>
        <taxon>Bacteria</taxon>
        <taxon>Bacillati</taxon>
        <taxon>Bacillota</taxon>
        <taxon>Clostridia</taxon>
        <taxon>Eubacteriales</taxon>
        <taxon>Eubacteriaceae</taxon>
        <taxon>Alkalibaculum</taxon>
    </lineage>
</organism>
<gene>
    <name evidence="2" type="ORF">DES36_101222</name>
</gene>
<dbReference type="AlphaFoldDB" id="A0A366II79"/>
<evidence type="ECO:0000313" key="3">
    <source>
        <dbReference type="Proteomes" id="UP000253490"/>
    </source>
</evidence>
<dbReference type="SUPFAM" id="SSF53335">
    <property type="entry name" value="S-adenosyl-L-methionine-dependent methyltransferases"/>
    <property type="match status" value="1"/>
</dbReference>
<dbReference type="GO" id="GO:0046983">
    <property type="term" value="F:protein dimerization activity"/>
    <property type="evidence" value="ECO:0007669"/>
    <property type="project" value="InterPro"/>
</dbReference>
<proteinExistence type="predicted"/>
<dbReference type="SUPFAM" id="SSF46785">
    <property type="entry name" value="Winged helix' DNA-binding domain"/>
    <property type="match status" value="1"/>
</dbReference>
<name>A0A366II79_9FIRM</name>
<dbReference type="RefSeq" id="WP_113919373.1">
    <property type="nucleotide sequence ID" value="NZ_QNRX01000001.1"/>
</dbReference>
<reference evidence="2 3" key="1">
    <citation type="submission" date="2018-06" db="EMBL/GenBank/DDBJ databases">
        <title>Genomic Encyclopedia of Type Strains, Phase IV (KMG-IV): sequencing the most valuable type-strain genomes for metagenomic binning, comparative biology and taxonomic classification.</title>
        <authorList>
            <person name="Goeker M."/>
        </authorList>
    </citation>
    <scope>NUCLEOTIDE SEQUENCE [LARGE SCALE GENOMIC DNA]</scope>
    <source>
        <strain evidence="2 3">DSM 22112</strain>
    </source>
</reference>
<sequence>MKKYDPHFDELQYLQDLASSYWNSEILFSALETEIFEVLQQTKTVEEIGQIYHCEKSVLKPFLTALVNMGFVCEYKGNYCNTLLTNKYLIKDSLLYQGDFILWMKESQGQWQNLSKILKDGLELEKDFREQKQYTKAMNVLLKGMENVIETYFEGVKGVEHILGIGPGAEKVCQNLLQRFPQGQAKSYNNRKIHAERQDPVLEQWDDGIYEIIFLSNLGILYSEEEITHILTEASKHLSQDGYLVIYDVFLDEGTLISNMKSLNRVLKTKKGKALSPKWISHELEDLGMKKSGIISLEGGRGILFSSRTWERIADLSIDKKHYLLQKLKNIGFKNAEIINPKDDIYLTNVAHLKCKYGCEFYNKETCYKECDLEYTKKILGEFSYGILVEGEPPTKDFQISMLQAEKQAFKLGYYKAFSLWAGPCSICEHCIQDKENCTKTRPSMENYGIDVFATVQKQGDSLKTLASKDGFVKYYGLLLLE</sequence>
<evidence type="ECO:0000259" key="1">
    <source>
        <dbReference type="Pfam" id="PF08100"/>
    </source>
</evidence>
<dbReference type="InterPro" id="IPR012967">
    <property type="entry name" value="COMT_dimerisation"/>
</dbReference>
<dbReference type="Pfam" id="PF10050">
    <property type="entry name" value="DUF2284"/>
    <property type="match status" value="1"/>
</dbReference>
<dbReference type="EMBL" id="QNRX01000001">
    <property type="protein sequence ID" value="RBP70165.1"/>
    <property type="molecule type" value="Genomic_DNA"/>
</dbReference>
<dbReference type="Gene3D" id="1.10.10.10">
    <property type="entry name" value="Winged helix-like DNA-binding domain superfamily/Winged helix DNA-binding domain"/>
    <property type="match status" value="1"/>
</dbReference>
<dbReference type="OrthoDB" id="5420534at2"/>
<protein>
    <submittedName>
        <fullName evidence="2">Putative metal-binding protein</fullName>
    </submittedName>
</protein>
<dbReference type="InterPro" id="IPR019271">
    <property type="entry name" value="DUF2284_metal-binding"/>
</dbReference>
<dbReference type="InterPro" id="IPR036390">
    <property type="entry name" value="WH_DNA-bd_sf"/>
</dbReference>